<dbReference type="EMBL" id="JASBWR010000018">
    <property type="protein sequence ID" value="KAJ9109500.1"/>
    <property type="molecule type" value="Genomic_DNA"/>
</dbReference>
<reference evidence="1" key="1">
    <citation type="submission" date="2023-04" db="EMBL/GenBank/DDBJ databases">
        <title>Draft Genome sequencing of Naganishia species isolated from polar environments using Oxford Nanopore Technology.</title>
        <authorList>
            <person name="Leo P."/>
            <person name="Venkateswaran K."/>
        </authorList>
    </citation>
    <scope>NUCLEOTIDE SEQUENCE</scope>
    <source>
        <strain evidence="1">MNA-CCFEE 5261</strain>
    </source>
</reference>
<evidence type="ECO:0000313" key="2">
    <source>
        <dbReference type="Proteomes" id="UP001241377"/>
    </source>
</evidence>
<protein>
    <submittedName>
        <fullName evidence="1">Uncharacterized protein</fullName>
    </submittedName>
</protein>
<dbReference type="Proteomes" id="UP001241377">
    <property type="component" value="Unassembled WGS sequence"/>
</dbReference>
<keyword evidence="2" id="KW-1185">Reference proteome</keyword>
<accession>A0ACC2WED1</accession>
<comment type="caution">
    <text evidence="1">The sequence shown here is derived from an EMBL/GenBank/DDBJ whole genome shotgun (WGS) entry which is preliminary data.</text>
</comment>
<sequence>MDDEVFTVNVLCAKFPKVVGLLQQKAPQIIDQYDFHDKDKCNMTLEGLVALVKFTLKKYDGYIEATYTSIRIIDLENAPLWFPQGDLRLQELLNRFNTRSYIGVVEKLKENLDMKPTSLRRQVKTEKVLPERQDRRPEVLGAALLFGQNVSEEESSEDESSQTYDLSTQPLIQPLQQPVEEPSPQVVSLNPQLQKKHHTSNGQESPRKRQLTQPQVAVRATQPNGVYSSHCTLALLPPLPATRSDLGRLLVFVVDVTVLGMFPQAPFVIKPFNRTLKVAPLKLIVRDQSKQLELEFNTPKEICALVGCTEEEELYNLQFLKLQTLNRLSGTTRTFRMTVGSIKHRTGFSRLYWTGVMVHKN</sequence>
<evidence type="ECO:0000313" key="1">
    <source>
        <dbReference type="EMBL" id="KAJ9109500.1"/>
    </source>
</evidence>
<organism evidence="1 2">
    <name type="scientific">Naganishia cerealis</name>
    <dbReference type="NCBI Taxonomy" id="610337"/>
    <lineage>
        <taxon>Eukaryota</taxon>
        <taxon>Fungi</taxon>
        <taxon>Dikarya</taxon>
        <taxon>Basidiomycota</taxon>
        <taxon>Agaricomycotina</taxon>
        <taxon>Tremellomycetes</taxon>
        <taxon>Filobasidiales</taxon>
        <taxon>Filobasidiaceae</taxon>
        <taxon>Naganishia</taxon>
    </lineage>
</organism>
<name>A0ACC2WED1_9TREE</name>
<gene>
    <name evidence="1" type="ORF">QFC19_002255</name>
</gene>
<proteinExistence type="predicted"/>